<dbReference type="Gene3D" id="1.10.357.10">
    <property type="entry name" value="Tetracycline Repressor, domain 2"/>
    <property type="match status" value="1"/>
</dbReference>
<dbReference type="InterPro" id="IPR009057">
    <property type="entry name" value="Homeodomain-like_sf"/>
</dbReference>
<dbReference type="Proteomes" id="UP001592530">
    <property type="component" value="Unassembled WGS sequence"/>
</dbReference>
<evidence type="ECO:0000256" key="3">
    <source>
        <dbReference type="ARBA" id="ARBA00023163"/>
    </source>
</evidence>
<evidence type="ECO:0000256" key="2">
    <source>
        <dbReference type="ARBA" id="ARBA00023125"/>
    </source>
</evidence>
<sequence>MTAVGTPPQNGRPARRADAELNRSRILDAARACLAESGDASMQSIAKRAGIGQGTLYRHFPTREALVLEVHRHDVAELVDAAPALLAENPPREALRLWLDRLAQYGQIKSGLVGAFNTATHKQLAGEGYGPVINAITLLLDACKEAGAVREDVEAEEVLLLVGFLWRIETDDNWAVRTARMLDLVMEGLVVAQTPSAQESGV</sequence>
<protein>
    <submittedName>
        <fullName evidence="6">TetR/AcrR family transcriptional regulator</fullName>
    </submittedName>
</protein>
<proteinExistence type="predicted"/>
<dbReference type="InterPro" id="IPR049445">
    <property type="entry name" value="TetR_SbtR-like_C"/>
</dbReference>
<keyword evidence="3" id="KW-0804">Transcription</keyword>
<organism evidence="6 7">
    <name type="scientific">Streptacidiphilus alkalitolerans</name>
    <dbReference type="NCBI Taxonomy" id="3342712"/>
    <lineage>
        <taxon>Bacteria</taxon>
        <taxon>Bacillati</taxon>
        <taxon>Actinomycetota</taxon>
        <taxon>Actinomycetes</taxon>
        <taxon>Kitasatosporales</taxon>
        <taxon>Streptomycetaceae</taxon>
        <taxon>Streptacidiphilus</taxon>
    </lineage>
</organism>
<keyword evidence="2 4" id="KW-0238">DNA-binding</keyword>
<dbReference type="Pfam" id="PF00440">
    <property type="entry name" value="TetR_N"/>
    <property type="match status" value="1"/>
</dbReference>
<dbReference type="SUPFAM" id="SSF48498">
    <property type="entry name" value="Tetracyclin repressor-like, C-terminal domain"/>
    <property type="match status" value="1"/>
</dbReference>
<dbReference type="PROSITE" id="PS50977">
    <property type="entry name" value="HTH_TETR_2"/>
    <property type="match status" value="1"/>
</dbReference>
<dbReference type="PANTHER" id="PTHR30055:SF234">
    <property type="entry name" value="HTH-TYPE TRANSCRIPTIONAL REGULATOR BETI"/>
    <property type="match status" value="1"/>
</dbReference>
<keyword evidence="1" id="KW-0805">Transcription regulation</keyword>
<evidence type="ECO:0000256" key="4">
    <source>
        <dbReference type="PROSITE-ProRule" id="PRU00335"/>
    </source>
</evidence>
<dbReference type="EMBL" id="JBHEZY010000011">
    <property type="protein sequence ID" value="MFC1434027.1"/>
    <property type="molecule type" value="Genomic_DNA"/>
</dbReference>
<dbReference type="InterPro" id="IPR001647">
    <property type="entry name" value="HTH_TetR"/>
</dbReference>
<accession>A0ABV6X7A0</accession>
<gene>
    <name evidence="6" type="ORF">ACEZDB_25580</name>
</gene>
<dbReference type="PANTHER" id="PTHR30055">
    <property type="entry name" value="HTH-TYPE TRANSCRIPTIONAL REGULATOR RUTR"/>
    <property type="match status" value="1"/>
</dbReference>
<dbReference type="SUPFAM" id="SSF46689">
    <property type="entry name" value="Homeodomain-like"/>
    <property type="match status" value="1"/>
</dbReference>
<name>A0ABV6X7A0_9ACTN</name>
<dbReference type="RefSeq" id="WP_380556304.1">
    <property type="nucleotide sequence ID" value="NZ_JBHEZY010000011.1"/>
</dbReference>
<dbReference type="Pfam" id="PF21597">
    <property type="entry name" value="TetR_C_43"/>
    <property type="match status" value="1"/>
</dbReference>
<dbReference type="InterPro" id="IPR050109">
    <property type="entry name" value="HTH-type_TetR-like_transc_reg"/>
</dbReference>
<evidence type="ECO:0000259" key="5">
    <source>
        <dbReference type="PROSITE" id="PS50977"/>
    </source>
</evidence>
<evidence type="ECO:0000313" key="7">
    <source>
        <dbReference type="Proteomes" id="UP001592530"/>
    </source>
</evidence>
<dbReference type="InterPro" id="IPR036271">
    <property type="entry name" value="Tet_transcr_reg_TetR-rel_C_sf"/>
</dbReference>
<comment type="caution">
    <text evidence="6">The sequence shown here is derived from an EMBL/GenBank/DDBJ whole genome shotgun (WGS) entry which is preliminary data.</text>
</comment>
<reference evidence="6 7" key="1">
    <citation type="submission" date="2024-09" db="EMBL/GenBank/DDBJ databases">
        <authorList>
            <person name="Lee S.D."/>
        </authorList>
    </citation>
    <scope>NUCLEOTIDE SEQUENCE [LARGE SCALE GENOMIC DNA]</scope>
    <source>
        <strain evidence="6 7">N1-3</strain>
    </source>
</reference>
<evidence type="ECO:0000256" key="1">
    <source>
        <dbReference type="ARBA" id="ARBA00023015"/>
    </source>
</evidence>
<feature type="DNA-binding region" description="H-T-H motif" evidence="4">
    <location>
        <begin position="41"/>
        <end position="60"/>
    </location>
</feature>
<feature type="domain" description="HTH tetR-type" evidence="5">
    <location>
        <begin position="20"/>
        <end position="78"/>
    </location>
</feature>
<evidence type="ECO:0000313" key="6">
    <source>
        <dbReference type="EMBL" id="MFC1434027.1"/>
    </source>
</evidence>